<reference evidence="5 6" key="1">
    <citation type="submission" date="2020-09" db="EMBL/GenBank/DDBJ databases">
        <title>Characterization and genome sequencing of Ruminiclostridium sp. nov. MA18.</title>
        <authorList>
            <person name="Rettenmaier R."/>
            <person name="Kowollik M.-L."/>
            <person name="Liebl W."/>
            <person name="Zverlov V."/>
        </authorList>
    </citation>
    <scope>NUCLEOTIDE SEQUENCE [LARGE SCALE GENOMIC DNA]</scope>
    <source>
        <strain evidence="5 6">MA18</strain>
    </source>
</reference>
<evidence type="ECO:0000256" key="2">
    <source>
        <dbReference type="SAM" id="MobiDB-lite"/>
    </source>
</evidence>
<dbReference type="RefSeq" id="WP_137697745.1">
    <property type="nucleotide sequence ID" value="NZ_CP061336.1"/>
</dbReference>
<dbReference type="Gene3D" id="3.60.21.10">
    <property type="match status" value="1"/>
</dbReference>
<gene>
    <name evidence="5" type="ORF">EHE19_002385</name>
</gene>
<dbReference type="PANTHER" id="PTHR33393:SF12">
    <property type="entry name" value="CAPSULE BIOSYNTHESIS PROTEIN CAPA"/>
    <property type="match status" value="1"/>
</dbReference>
<dbReference type="InterPro" id="IPR052169">
    <property type="entry name" value="CW_Biosynth-Accessory"/>
</dbReference>
<keyword evidence="3" id="KW-0812">Transmembrane</keyword>
<comment type="similarity">
    <text evidence="1">Belongs to the CapA family.</text>
</comment>
<evidence type="ECO:0000313" key="5">
    <source>
        <dbReference type="EMBL" id="QNU67404.1"/>
    </source>
</evidence>
<dbReference type="SMART" id="SM00854">
    <property type="entry name" value="PGA_cap"/>
    <property type="match status" value="1"/>
</dbReference>
<dbReference type="InterPro" id="IPR029052">
    <property type="entry name" value="Metallo-depent_PP-like"/>
</dbReference>
<feature type="compositionally biased region" description="Polar residues" evidence="2">
    <location>
        <begin position="85"/>
        <end position="107"/>
    </location>
</feature>
<accession>A0A4U7JF68</accession>
<sequence>MKNNKHIFKYTFLILSIMCCLLIIVTYIMHDSINLNSKIFYSAPNVLVNSDSSNNVSSSAYADNNTQTNLLASIPMVDSSTDISTTNLSKDATTDNTINKQQPQEVQSPKEEPVLVPSITISAVGDIMVHQSNLNNAYNPKTRTYDFSGFLEYVSPYLESSDLTIGNFETVTAGPNSGYTSFPKFNTPDAILPALANAGFDVLSTANNHCLDRGVNGLTRTIKKITENKMINVGSSIDGKNKYITKEINGIKISMLSYSYAFNGNDASLNSKQKSNYLSPINETQIKKDIETVKAQGTDAVIVIIHWGTEYQRTPNTSQTSLAKKMLTWGADIILGSHPHVVQKSEIVKINGKNKFVIYSMGNFISGYRRSDTAKRPNKIYTEDGVIVQLKLEKDPQGGVILKNADYIPTWVDKNYVNNRPVFKIIPIPDANIKEPYITNKNREFVKQSYKNTMSIMAKFK</sequence>
<evidence type="ECO:0000313" key="6">
    <source>
        <dbReference type="Proteomes" id="UP000306409"/>
    </source>
</evidence>
<dbReference type="InterPro" id="IPR019079">
    <property type="entry name" value="Capsule_synth_CapA"/>
</dbReference>
<dbReference type="EMBL" id="CP061336">
    <property type="protein sequence ID" value="QNU67404.1"/>
    <property type="molecule type" value="Genomic_DNA"/>
</dbReference>
<dbReference type="KEGG" id="rher:EHE19_002385"/>
<name>A0A4U7JF68_9FIRM</name>
<feature type="region of interest" description="Disordered" evidence="2">
    <location>
        <begin position="85"/>
        <end position="112"/>
    </location>
</feature>
<dbReference type="Pfam" id="PF09587">
    <property type="entry name" value="PGA_cap"/>
    <property type="match status" value="1"/>
</dbReference>
<organism evidence="5 6">
    <name type="scientific">Ruminiclostridium herbifermentans</name>
    <dbReference type="NCBI Taxonomy" id="2488810"/>
    <lineage>
        <taxon>Bacteria</taxon>
        <taxon>Bacillati</taxon>
        <taxon>Bacillota</taxon>
        <taxon>Clostridia</taxon>
        <taxon>Eubacteriales</taxon>
        <taxon>Oscillospiraceae</taxon>
        <taxon>Ruminiclostridium</taxon>
    </lineage>
</organism>
<dbReference type="AlphaFoldDB" id="A0A4U7JF68"/>
<evidence type="ECO:0000259" key="4">
    <source>
        <dbReference type="SMART" id="SM00854"/>
    </source>
</evidence>
<evidence type="ECO:0000256" key="1">
    <source>
        <dbReference type="ARBA" id="ARBA00005662"/>
    </source>
</evidence>
<dbReference type="SUPFAM" id="SSF56300">
    <property type="entry name" value="Metallo-dependent phosphatases"/>
    <property type="match status" value="1"/>
</dbReference>
<dbReference type="OrthoDB" id="9810906at2"/>
<protein>
    <submittedName>
        <fullName evidence="5">CapA family protein</fullName>
    </submittedName>
</protein>
<evidence type="ECO:0000256" key="3">
    <source>
        <dbReference type="SAM" id="Phobius"/>
    </source>
</evidence>
<proteinExistence type="inferred from homology"/>
<feature type="transmembrane region" description="Helical" evidence="3">
    <location>
        <begin position="7"/>
        <end position="29"/>
    </location>
</feature>
<dbReference type="PANTHER" id="PTHR33393">
    <property type="entry name" value="POLYGLUTAMINE SYNTHESIS ACCESSORY PROTEIN RV0574C-RELATED"/>
    <property type="match status" value="1"/>
</dbReference>
<dbReference type="CDD" id="cd07381">
    <property type="entry name" value="MPP_CapA"/>
    <property type="match status" value="1"/>
</dbReference>
<dbReference type="Proteomes" id="UP000306409">
    <property type="component" value="Chromosome"/>
</dbReference>
<keyword evidence="3" id="KW-1133">Transmembrane helix</keyword>
<keyword evidence="3" id="KW-0472">Membrane</keyword>
<feature type="domain" description="Capsule synthesis protein CapA" evidence="4">
    <location>
        <begin position="120"/>
        <end position="368"/>
    </location>
</feature>
<keyword evidence="6" id="KW-1185">Reference proteome</keyword>